<evidence type="ECO:0000313" key="8">
    <source>
        <dbReference type="EMBL" id="ASN70902.1"/>
    </source>
</evidence>
<dbReference type="EMBL" id="MF417968">
    <property type="protein sequence ID" value="ASN72696.1"/>
    <property type="molecule type" value="Genomic_DNA"/>
</dbReference>
<proteinExistence type="predicted"/>
<evidence type="ECO:0000313" key="6">
    <source>
        <dbReference type="EMBL" id="ASN70836.1"/>
    </source>
</evidence>
<evidence type="ECO:0000313" key="2">
    <source>
        <dbReference type="EMBL" id="ASN69924.1"/>
    </source>
</evidence>
<dbReference type="EMBL" id="MF417912">
    <property type="protein sequence ID" value="ASN70747.1"/>
    <property type="molecule type" value="Genomic_DNA"/>
</dbReference>
<sequence>MTAQSILDIYDSVEEFASILTSAELHASGAWELDFVENMRASFKRYAAHTNLTPLQQQHLERIAKH</sequence>
<evidence type="ECO:0000313" key="12">
    <source>
        <dbReference type="EMBL" id="ASN72696.1"/>
    </source>
</evidence>
<gene>
    <name evidence="5" type="ORF">10AX4_11</name>
    <name evidence="11" type="ORF">10F8_13</name>
    <name evidence="3" type="ORF">2AX5_45</name>
    <name evidence="1" type="ORF">3S18_43</name>
    <name evidence="2" type="ORF">7AX6_51</name>
    <name evidence="10" type="ORF">7F17_41</name>
    <name evidence="9" type="ORF">7S13_49</name>
    <name evidence="8" type="ORF">8AX8_14</name>
    <name evidence="12" type="ORF">8F9_10</name>
    <name evidence="7" type="ORF">8S2_6</name>
    <name evidence="4" type="ORF">9AX3_10</name>
    <name evidence="6" type="ORF">9S2_50</name>
</gene>
<dbReference type="EMBL" id="MF417920">
    <property type="protein sequence ID" value="ASN71157.1"/>
    <property type="molecule type" value="Genomic_DNA"/>
</dbReference>
<evidence type="ECO:0000313" key="9">
    <source>
        <dbReference type="EMBL" id="ASN70990.1"/>
    </source>
</evidence>
<dbReference type="EMBL" id="MF417910">
    <property type="protein sequence ID" value="ASN70675.1"/>
    <property type="molecule type" value="Genomic_DNA"/>
</dbReference>
<evidence type="ECO:0000313" key="5">
    <source>
        <dbReference type="EMBL" id="ASN70747.1"/>
    </source>
</evidence>
<evidence type="ECO:0000313" key="4">
    <source>
        <dbReference type="EMBL" id="ASN70693.1"/>
    </source>
</evidence>
<dbReference type="EMBL" id="MF417911">
    <property type="protein sequence ID" value="ASN70693.1"/>
    <property type="molecule type" value="Genomic_DNA"/>
</dbReference>
<reference evidence="8" key="1">
    <citation type="submission" date="2017-06" db="EMBL/GenBank/DDBJ databases">
        <title>Novel phages from South African skin metaviromes.</title>
        <authorList>
            <person name="van Zyl L.J."/>
            <person name="Abrahams Y."/>
            <person name="Stander E.A."/>
            <person name="Kirby B.M."/>
            <person name="Clavaud C."/>
            <person name="Farcet C."/>
            <person name="Breton L."/>
            <person name="Trindade M.I."/>
        </authorList>
    </citation>
    <scope>NUCLEOTIDE SEQUENCE</scope>
</reference>
<dbReference type="EMBL" id="MF417914">
    <property type="protein sequence ID" value="ASN70842.1"/>
    <property type="molecule type" value="Genomic_DNA"/>
</dbReference>
<evidence type="ECO:0000313" key="3">
    <source>
        <dbReference type="EMBL" id="ASN70675.1"/>
    </source>
</evidence>
<evidence type="ECO:0000313" key="1">
    <source>
        <dbReference type="EMBL" id="ASN69813.1"/>
    </source>
</evidence>
<dbReference type="EMBL" id="MF417898">
    <property type="protein sequence ID" value="ASN69924.1"/>
    <property type="molecule type" value="Genomic_DNA"/>
</dbReference>
<organism evidence="8">
    <name type="scientific">uncultured Caudovirales phage</name>
    <dbReference type="NCBI Taxonomy" id="2100421"/>
    <lineage>
        <taxon>Viruses</taxon>
        <taxon>Duplodnaviria</taxon>
        <taxon>Heunggongvirae</taxon>
        <taxon>Uroviricota</taxon>
        <taxon>Caudoviricetes</taxon>
        <taxon>Peduoviridae</taxon>
        <taxon>Maltschvirus</taxon>
        <taxon>Maltschvirus maltsch</taxon>
    </lineage>
</organism>
<evidence type="ECO:0000313" key="7">
    <source>
        <dbReference type="EMBL" id="ASN70842.1"/>
    </source>
</evidence>
<evidence type="ECO:0000313" key="10">
    <source>
        <dbReference type="EMBL" id="ASN71083.1"/>
    </source>
</evidence>
<dbReference type="EMBL" id="MF417913">
    <property type="protein sequence ID" value="ASN70836.1"/>
    <property type="molecule type" value="Genomic_DNA"/>
</dbReference>
<protein>
    <submittedName>
        <fullName evidence="8">Uncharacterized protein</fullName>
    </submittedName>
</protein>
<dbReference type="EMBL" id="MF417916">
    <property type="protein sequence ID" value="ASN70990.1"/>
    <property type="molecule type" value="Genomic_DNA"/>
</dbReference>
<dbReference type="EMBL" id="MF417896">
    <property type="protein sequence ID" value="ASN69813.1"/>
    <property type="molecule type" value="Genomic_DNA"/>
</dbReference>
<accession>A0A2H4J6K7</accession>
<dbReference type="EMBL" id="MF417915">
    <property type="protein sequence ID" value="ASN70902.1"/>
    <property type="molecule type" value="Genomic_DNA"/>
</dbReference>
<evidence type="ECO:0000313" key="11">
    <source>
        <dbReference type="EMBL" id="ASN71157.1"/>
    </source>
</evidence>
<name>A0A2H4J6K7_9CAUD</name>
<dbReference type="EMBL" id="MF417918">
    <property type="protein sequence ID" value="ASN71083.1"/>
    <property type="molecule type" value="Genomic_DNA"/>
</dbReference>